<dbReference type="Proteomes" id="UP000580250">
    <property type="component" value="Unassembled WGS sequence"/>
</dbReference>
<feature type="signal peptide" evidence="2">
    <location>
        <begin position="1"/>
        <end position="20"/>
    </location>
</feature>
<feature type="region of interest" description="Disordered" evidence="1">
    <location>
        <begin position="35"/>
        <end position="71"/>
    </location>
</feature>
<sequence length="71" mass="7974">MKLIIILFLIAMILPIILKAEELEELNLESNDPFKDADYLHSKRRPPSNNVNPVASSKHTSKGKAKPSHPN</sequence>
<evidence type="ECO:0000313" key="3">
    <source>
        <dbReference type="EMBL" id="CAD2186299.1"/>
    </source>
</evidence>
<feature type="chain" id="PRO_5028168804" evidence="2">
    <location>
        <begin position="21"/>
        <end position="71"/>
    </location>
</feature>
<accession>A0A6V7WH16</accession>
<protein>
    <submittedName>
        <fullName evidence="3">Uncharacterized protein</fullName>
    </submittedName>
</protein>
<gene>
    <name evidence="3" type="ORF">MENT_LOCUS38783</name>
</gene>
<comment type="caution">
    <text evidence="3">The sequence shown here is derived from an EMBL/GenBank/DDBJ whole genome shotgun (WGS) entry which is preliminary data.</text>
</comment>
<evidence type="ECO:0000256" key="1">
    <source>
        <dbReference type="SAM" id="MobiDB-lite"/>
    </source>
</evidence>
<reference evidence="3 4" key="1">
    <citation type="submission" date="2020-08" db="EMBL/GenBank/DDBJ databases">
        <authorList>
            <person name="Koutsovoulos G."/>
            <person name="Danchin GJ E."/>
        </authorList>
    </citation>
    <scope>NUCLEOTIDE SEQUENCE [LARGE SCALE GENOMIC DNA]</scope>
</reference>
<organism evidence="3 4">
    <name type="scientific">Meloidogyne enterolobii</name>
    <name type="common">Root-knot nematode worm</name>
    <name type="synonym">Meloidogyne mayaguensis</name>
    <dbReference type="NCBI Taxonomy" id="390850"/>
    <lineage>
        <taxon>Eukaryota</taxon>
        <taxon>Metazoa</taxon>
        <taxon>Ecdysozoa</taxon>
        <taxon>Nematoda</taxon>
        <taxon>Chromadorea</taxon>
        <taxon>Rhabditida</taxon>
        <taxon>Tylenchina</taxon>
        <taxon>Tylenchomorpha</taxon>
        <taxon>Tylenchoidea</taxon>
        <taxon>Meloidogynidae</taxon>
        <taxon>Meloidogyninae</taxon>
        <taxon>Meloidogyne</taxon>
    </lineage>
</organism>
<dbReference type="AlphaFoldDB" id="A0A6V7WH16"/>
<feature type="compositionally biased region" description="Basic residues" evidence="1">
    <location>
        <begin position="59"/>
        <end position="71"/>
    </location>
</feature>
<keyword evidence="2" id="KW-0732">Signal</keyword>
<name>A0A6V7WH16_MELEN</name>
<feature type="compositionally biased region" description="Polar residues" evidence="1">
    <location>
        <begin position="47"/>
        <end position="58"/>
    </location>
</feature>
<evidence type="ECO:0000256" key="2">
    <source>
        <dbReference type="SAM" id="SignalP"/>
    </source>
</evidence>
<evidence type="ECO:0000313" key="4">
    <source>
        <dbReference type="Proteomes" id="UP000580250"/>
    </source>
</evidence>
<proteinExistence type="predicted"/>
<dbReference type="EMBL" id="CAJEWN010000581">
    <property type="protein sequence ID" value="CAD2186299.1"/>
    <property type="molecule type" value="Genomic_DNA"/>
</dbReference>